<keyword evidence="2" id="KW-1133">Transmembrane helix</keyword>
<feature type="transmembrane region" description="Helical" evidence="2">
    <location>
        <begin position="75"/>
        <end position="106"/>
    </location>
</feature>
<accession>A0A061RHW1</accession>
<keyword evidence="2" id="KW-0812">Transmembrane</keyword>
<evidence type="ECO:0000256" key="2">
    <source>
        <dbReference type="SAM" id="Phobius"/>
    </source>
</evidence>
<organism evidence="3">
    <name type="scientific">Tetraselmis sp. GSL018</name>
    <dbReference type="NCBI Taxonomy" id="582737"/>
    <lineage>
        <taxon>Eukaryota</taxon>
        <taxon>Viridiplantae</taxon>
        <taxon>Chlorophyta</taxon>
        <taxon>core chlorophytes</taxon>
        <taxon>Chlorodendrophyceae</taxon>
        <taxon>Chlorodendrales</taxon>
        <taxon>Chlorodendraceae</taxon>
        <taxon>Tetraselmis</taxon>
    </lineage>
</organism>
<dbReference type="AlphaFoldDB" id="A0A061RHW1"/>
<proteinExistence type="predicted"/>
<evidence type="ECO:0000313" key="3">
    <source>
        <dbReference type="EMBL" id="JAC71553.1"/>
    </source>
</evidence>
<reference evidence="3" key="1">
    <citation type="submission" date="2014-05" db="EMBL/GenBank/DDBJ databases">
        <title>The transcriptome of the halophilic microalga Tetraselmis sp. GSL018 isolated from the Great Salt Lake, Utah.</title>
        <authorList>
            <person name="Jinkerson R.E."/>
            <person name="D'Adamo S."/>
            <person name="Posewitz M.C."/>
        </authorList>
    </citation>
    <scope>NUCLEOTIDE SEQUENCE</scope>
    <source>
        <strain evidence="3">GSL018</strain>
    </source>
</reference>
<keyword evidence="2" id="KW-0472">Membrane</keyword>
<protein>
    <recommendedName>
        <fullName evidence="4">Phosphatidate cytidylyltransferase</fullName>
    </recommendedName>
</protein>
<name>A0A061RHW1_9CHLO</name>
<evidence type="ECO:0000256" key="1">
    <source>
        <dbReference type="SAM" id="MobiDB-lite"/>
    </source>
</evidence>
<feature type="region of interest" description="Disordered" evidence="1">
    <location>
        <begin position="1"/>
        <end position="47"/>
    </location>
</feature>
<gene>
    <name evidence="3" type="ORF">TSPGSL018_1635</name>
</gene>
<sequence length="115" mass="13099">MSDSTQNFVEKPEEASKSSSSNLRQRFPSKDFNPSFQCPLDSDEKDDEEVKPSILAAQEHKNKLRSLRIRTLSTLALFFLLILFVYLGHVFLVALLFFIQVLVYSISSSSTLFFG</sequence>
<evidence type="ECO:0008006" key="4">
    <source>
        <dbReference type="Google" id="ProtNLM"/>
    </source>
</evidence>
<dbReference type="EMBL" id="GBEZ01014527">
    <property type="protein sequence ID" value="JAC71553.1"/>
    <property type="molecule type" value="Transcribed_RNA"/>
</dbReference>